<dbReference type="PROSITE" id="PS00337">
    <property type="entry name" value="BETA_LACTAMASE_D"/>
    <property type="match status" value="1"/>
</dbReference>
<protein>
    <recommendedName>
        <fullName evidence="2 7">Beta-lactamase</fullName>
        <ecNumber evidence="2 7">3.5.2.6</ecNumber>
    </recommendedName>
</protein>
<comment type="similarity">
    <text evidence="1 7">Belongs to the class-D beta-lactamase family.</text>
</comment>
<feature type="modified residue" description="N6-carboxylysine" evidence="6">
    <location>
        <position position="96"/>
    </location>
</feature>
<feature type="active site" description="Acyl-ester intermediate" evidence="6">
    <location>
        <position position="93"/>
    </location>
</feature>
<keyword evidence="4 7" id="KW-0378">Hydrolase</keyword>
<dbReference type="GO" id="GO:0046677">
    <property type="term" value="P:response to antibiotic"/>
    <property type="evidence" value="ECO:0007669"/>
    <property type="project" value="UniProtKB-UniRule"/>
</dbReference>
<evidence type="ECO:0000313" key="11">
    <source>
        <dbReference type="Proteomes" id="UP001242045"/>
    </source>
</evidence>
<evidence type="ECO:0000256" key="1">
    <source>
        <dbReference type="ARBA" id="ARBA00007898"/>
    </source>
</evidence>
<name>A0AAW8CUF9_9BURK</name>
<evidence type="ECO:0000256" key="5">
    <source>
        <dbReference type="ARBA" id="ARBA00023251"/>
    </source>
</evidence>
<dbReference type="SUPFAM" id="SSF56601">
    <property type="entry name" value="beta-lactamase/transpeptidase-like"/>
    <property type="match status" value="1"/>
</dbReference>
<evidence type="ECO:0000256" key="3">
    <source>
        <dbReference type="ARBA" id="ARBA00022729"/>
    </source>
</evidence>
<dbReference type="GO" id="GO:0008800">
    <property type="term" value="F:beta-lactamase activity"/>
    <property type="evidence" value="ECO:0007669"/>
    <property type="project" value="UniProtKB-UniRule"/>
</dbReference>
<feature type="signal peptide" evidence="8">
    <location>
        <begin position="1"/>
        <end position="41"/>
    </location>
</feature>
<comment type="catalytic activity">
    <reaction evidence="7">
        <text>a beta-lactam + H2O = a substituted beta-amino acid</text>
        <dbReference type="Rhea" id="RHEA:20401"/>
        <dbReference type="ChEBI" id="CHEBI:15377"/>
        <dbReference type="ChEBI" id="CHEBI:35627"/>
        <dbReference type="ChEBI" id="CHEBI:140347"/>
        <dbReference type="EC" id="3.5.2.6"/>
    </reaction>
</comment>
<dbReference type="GO" id="GO:0017001">
    <property type="term" value="P:antibiotic catabolic process"/>
    <property type="evidence" value="ECO:0007669"/>
    <property type="project" value="InterPro"/>
</dbReference>
<sequence length="290" mass="32415">MPLVPAPFTTRTPRAARRRTFLAQSGCGLLAAFGSTRFANAAEPVAHIEERPDLAAHFKEAGVRGTWVVLDSATAKLTVVDRRRADKRYSPASTFKIPNSLIALETGAVKDIDEILPYGGGTYKRKEWERDMNLRDAIRVSHLPIYRGVARRIGLARMNEWIAKLHYGNETLGTEVDQFWVNNKLQISAAEQVRFLMRLAQRSLPMSMRAQDMVHEITLLEKTPTHTLHGKTGWYESPGFSLGWWVGWVAQANGSVQSFALNIDMHGEADVAKRIPLGRKLLAQMNVLAA</sequence>
<dbReference type="RefSeq" id="WP_307684660.1">
    <property type="nucleotide sequence ID" value="NZ_JAUSRD010000004.1"/>
</dbReference>
<dbReference type="NCBIfam" id="NF012161">
    <property type="entry name" value="bla_class_D_main"/>
    <property type="match status" value="1"/>
</dbReference>
<dbReference type="InterPro" id="IPR001460">
    <property type="entry name" value="PCN-bd_Tpept"/>
</dbReference>
<evidence type="ECO:0000256" key="7">
    <source>
        <dbReference type="RuleBase" id="RU361140"/>
    </source>
</evidence>
<reference evidence="10" key="1">
    <citation type="submission" date="2023-07" db="EMBL/GenBank/DDBJ databases">
        <title>Sorghum-associated microbial communities from plants grown in Nebraska, USA.</title>
        <authorList>
            <person name="Schachtman D."/>
        </authorList>
    </citation>
    <scope>NUCLEOTIDE SEQUENCE</scope>
    <source>
        <strain evidence="10">DS3754</strain>
    </source>
</reference>
<evidence type="ECO:0000256" key="2">
    <source>
        <dbReference type="ARBA" id="ARBA00012865"/>
    </source>
</evidence>
<proteinExistence type="inferred from homology"/>
<dbReference type="GO" id="GO:0008658">
    <property type="term" value="F:penicillin binding"/>
    <property type="evidence" value="ECO:0007669"/>
    <property type="project" value="InterPro"/>
</dbReference>
<evidence type="ECO:0000256" key="4">
    <source>
        <dbReference type="ARBA" id="ARBA00022801"/>
    </source>
</evidence>
<dbReference type="EMBL" id="JAUSRD010000004">
    <property type="protein sequence ID" value="MDP9892896.1"/>
    <property type="molecule type" value="Genomic_DNA"/>
</dbReference>
<accession>A0AAW8CUF9</accession>
<evidence type="ECO:0000256" key="6">
    <source>
        <dbReference type="PIRSR" id="PIRSR602137-50"/>
    </source>
</evidence>
<comment type="caution">
    <text evidence="10">The sequence shown here is derived from an EMBL/GenBank/DDBJ whole genome shotgun (WGS) entry which is preliminary data.</text>
</comment>
<dbReference type="EC" id="3.5.2.6" evidence="2 7"/>
<feature type="chain" id="PRO_5043353308" description="Beta-lactamase" evidence="8">
    <location>
        <begin position="42"/>
        <end position="290"/>
    </location>
</feature>
<dbReference type="Gene3D" id="3.40.710.10">
    <property type="entry name" value="DD-peptidase/beta-lactamase superfamily"/>
    <property type="match status" value="1"/>
</dbReference>
<keyword evidence="5 7" id="KW-0046">Antibiotic resistance</keyword>
<feature type="domain" description="Penicillin-binding protein transpeptidase" evidence="9">
    <location>
        <begin position="68"/>
        <end position="281"/>
    </location>
</feature>
<dbReference type="Pfam" id="PF00905">
    <property type="entry name" value="Transpeptidase"/>
    <property type="match status" value="1"/>
</dbReference>
<gene>
    <name evidence="10" type="ORF">J2W31_002007</name>
</gene>
<dbReference type="AlphaFoldDB" id="A0AAW8CUF9"/>
<evidence type="ECO:0000259" key="9">
    <source>
        <dbReference type="Pfam" id="PF00905"/>
    </source>
</evidence>
<evidence type="ECO:0000313" key="10">
    <source>
        <dbReference type="EMBL" id="MDP9892896.1"/>
    </source>
</evidence>
<dbReference type="InterPro" id="IPR002137">
    <property type="entry name" value="Beta-lactam_class-D_AS"/>
</dbReference>
<evidence type="ECO:0000256" key="8">
    <source>
        <dbReference type="SAM" id="SignalP"/>
    </source>
</evidence>
<dbReference type="Proteomes" id="UP001242045">
    <property type="component" value="Unassembled WGS sequence"/>
</dbReference>
<keyword evidence="3 8" id="KW-0732">Signal</keyword>
<organism evidence="10 11">
    <name type="scientific">Variovorax boronicumulans</name>
    <dbReference type="NCBI Taxonomy" id="436515"/>
    <lineage>
        <taxon>Bacteria</taxon>
        <taxon>Pseudomonadati</taxon>
        <taxon>Pseudomonadota</taxon>
        <taxon>Betaproteobacteria</taxon>
        <taxon>Burkholderiales</taxon>
        <taxon>Comamonadaceae</taxon>
        <taxon>Variovorax</taxon>
    </lineage>
</organism>
<dbReference type="InterPro" id="IPR012338">
    <property type="entry name" value="Beta-lactam/transpept-like"/>
</dbReference>